<evidence type="ECO:0000256" key="1">
    <source>
        <dbReference type="ARBA" id="ARBA00004123"/>
    </source>
</evidence>
<keyword evidence="6" id="KW-1185">Reference proteome</keyword>
<evidence type="ECO:0000313" key="6">
    <source>
        <dbReference type="Proteomes" id="UP001153365"/>
    </source>
</evidence>
<dbReference type="Gene3D" id="4.10.240.10">
    <property type="entry name" value="Zn(2)-C6 fungal-type DNA-binding domain"/>
    <property type="match status" value="1"/>
</dbReference>
<dbReference type="GO" id="GO:0008270">
    <property type="term" value="F:zinc ion binding"/>
    <property type="evidence" value="ECO:0007669"/>
    <property type="project" value="InterPro"/>
</dbReference>
<evidence type="ECO:0000256" key="3">
    <source>
        <dbReference type="SAM" id="MobiDB-lite"/>
    </source>
</evidence>
<dbReference type="InterPro" id="IPR036864">
    <property type="entry name" value="Zn2-C6_fun-type_DNA-bd_sf"/>
</dbReference>
<feature type="region of interest" description="Disordered" evidence="3">
    <location>
        <begin position="156"/>
        <end position="179"/>
    </location>
</feature>
<dbReference type="InterPro" id="IPR050613">
    <property type="entry name" value="Sec_Metabolite_Reg"/>
</dbReference>
<dbReference type="AlphaFoldDB" id="A0AAV0BEV0"/>
<dbReference type="CDD" id="cd00067">
    <property type="entry name" value="GAL4"/>
    <property type="match status" value="1"/>
</dbReference>
<comment type="subcellular location">
    <subcellularLocation>
        <location evidence="1">Nucleus</location>
    </subcellularLocation>
</comment>
<reference evidence="5" key="1">
    <citation type="submission" date="2022-06" db="EMBL/GenBank/DDBJ databases">
        <authorList>
            <consortium name="SYNGENTA / RWTH Aachen University"/>
        </authorList>
    </citation>
    <scope>NUCLEOTIDE SEQUENCE</scope>
</reference>
<dbReference type="Proteomes" id="UP001153365">
    <property type="component" value="Unassembled WGS sequence"/>
</dbReference>
<name>A0AAV0BEV0_PHAPC</name>
<dbReference type="Pfam" id="PF00172">
    <property type="entry name" value="Zn_clus"/>
    <property type="match status" value="1"/>
</dbReference>
<gene>
    <name evidence="5" type="ORF">PPACK8108_LOCUS20365</name>
</gene>
<protein>
    <submittedName>
        <fullName evidence="5">Expressed protein</fullName>
    </submittedName>
</protein>
<feature type="compositionally biased region" description="Polar residues" evidence="3">
    <location>
        <begin position="157"/>
        <end position="175"/>
    </location>
</feature>
<dbReference type="GO" id="GO:0000981">
    <property type="term" value="F:DNA-binding transcription factor activity, RNA polymerase II-specific"/>
    <property type="evidence" value="ECO:0007669"/>
    <property type="project" value="InterPro"/>
</dbReference>
<sequence>MDLNRPGYQIDLFLPTSIVLGHQVSCNDQSCSTPPKREVKGARRVRNACLQCRERKIRCSRTYPCKGCISRGDGPACDWQGGFPSGNISAFQQRATEQRREINGLNARLLSLKKILSSAFPQPYTPSSSQALRSLSKEQRLKKELAYDYYGKHQPVGSLSNATPQTPTAQNSSRKASVCDNLPPNSAASYCTRFSIASGSPVSTQNSTGESISRISPFTSRSFNRSFKPISNQSCSLSSFNEKKYRYRSWKLIKEESVKTVEIENYSNILTSPSTNYIACLNEESFKKMGKPYTRRLTEVHYFPENAQDFVSEGFPEFNPINSYETLKNFPESFSSSSHKPTTLMHRSLDYQASVSDSNRTFNEQRKFRLPSQANYSQDYVLSEYEPLISPEQYQGAFTLPSSGCSLKDKSGFISSQSGASSNLDSEGTHVIQYCESAFAEHNPRVLGPNNYSLNWSTDGNRDFGINLFNADRDGVNKASNCVTTTGYEIVSQIGQTFNDLQKNWNVFTAP</sequence>
<dbReference type="InterPro" id="IPR001138">
    <property type="entry name" value="Zn2Cys6_DnaBD"/>
</dbReference>
<dbReference type="PANTHER" id="PTHR31001">
    <property type="entry name" value="UNCHARACTERIZED TRANSCRIPTIONAL REGULATORY PROTEIN"/>
    <property type="match status" value="1"/>
</dbReference>
<feature type="domain" description="Zn(2)-C6 fungal-type" evidence="4">
    <location>
        <begin position="48"/>
        <end position="79"/>
    </location>
</feature>
<comment type="caution">
    <text evidence="5">The sequence shown here is derived from an EMBL/GenBank/DDBJ whole genome shotgun (WGS) entry which is preliminary data.</text>
</comment>
<dbReference type="SUPFAM" id="SSF57701">
    <property type="entry name" value="Zn2/Cys6 DNA-binding domain"/>
    <property type="match status" value="1"/>
</dbReference>
<dbReference type="SMART" id="SM00066">
    <property type="entry name" value="GAL4"/>
    <property type="match status" value="1"/>
</dbReference>
<keyword evidence="2" id="KW-0539">Nucleus</keyword>
<proteinExistence type="predicted"/>
<dbReference type="PROSITE" id="PS00463">
    <property type="entry name" value="ZN2_CY6_FUNGAL_1"/>
    <property type="match status" value="1"/>
</dbReference>
<organism evidence="5 6">
    <name type="scientific">Phakopsora pachyrhizi</name>
    <name type="common">Asian soybean rust disease fungus</name>
    <dbReference type="NCBI Taxonomy" id="170000"/>
    <lineage>
        <taxon>Eukaryota</taxon>
        <taxon>Fungi</taxon>
        <taxon>Dikarya</taxon>
        <taxon>Basidiomycota</taxon>
        <taxon>Pucciniomycotina</taxon>
        <taxon>Pucciniomycetes</taxon>
        <taxon>Pucciniales</taxon>
        <taxon>Phakopsoraceae</taxon>
        <taxon>Phakopsora</taxon>
    </lineage>
</organism>
<evidence type="ECO:0000259" key="4">
    <source>
        <dbReference type="PROSITE" id="PS50048"/>
    </source>
</evidence>
<dbReference type="EMBL" id="CALTRL010005744">
    <property type="protein sequence ID" value="CAH7685787.1"/>
    <property type="molecule type" value="Genomic_DNA"/>
</dbReference>
<accession>A0AAV0BEV0</accession>
<dbReference type="GO" id="GO:0005634">
    <property type="term" value="C:nucleus"/>
    <property type="evidence" value="ECO:0007669"/>
    <property type="project" value="UniProtKB-SubCell"/>
</dbReference>
<dbReference type="PROSITE" id="PS50048">
    <property type="entry name" value="ZN2_CY6_FUNGAL_2"/>
    <property type="match status" value="1"/>
</dbReference>
<evidence type="ECO:0000256" key="2">
    <source>
        <dbReference type="ARBA" id="ARBA00023242"/>
    </source>
</evidence>
<evidence type="ECO:0000313" key="5">
    <source>
        <dbReference type="EMBL" id="CAH7685787.1"/>
    </source>
</evidence>